<dbReference type="PANTHER" id="PTHR33048">
    <property type="entry name" value="PTH11-LIKE INTEGRAL MEMBRANE PROTEIN (AFU_ORTHOLOGUE AFUA_5G11245)"/>
    <property type="match status" value="1"/>
</dbReference>
<evidence type="ECO:0000256" key="4">
    <source>
        <dbReference type="ARBA" id="ARBA00023136"/>
    </source>
</evidence>
<dbReference type="Pfam" id="PF20684">
    <property type="entry name" value="Fung_rhodopsin"/>
    <property type="match status" value="1"/>
</dbReference>
<dbReference type="RefSeq" id="XP_033681642.1">
    <property type="nucleotide sequence ID" value="XM_033835700.1"/>
</dbReference>
<comment type="similarity">
    <text evidence="5">Belongs to the SAT4 family.</text>
</comment>
<organism evidence="9 10">
    <name type="scientific">Trematosphaeria pertusa</name>
    <dbReference type="NCBI Taxonomy" id="390896"/>
    <lineage>
        <taxon>Eukaryota</taxon>
        <taxon>Fungi</taxon>
        <taxon>Dikarya</taxon>
        <taxon>Ascomycota</taxon>
        <taxon>Pezizomycotina</taxon>
        <taxon>Dothideomycetes</taxon>
        <taxon>Pleosporomycetidae</taxon>
        <taxon>Pleosporales</taxon>
        <taxon>Massarineae</taxon>
        <taxon>Trematosphaeriaceae</taxon>
        <taxon>Trematosphaeria</taxon>
    </lineage>
</organism>
<feature type="transmembrane region" description="Helical" evidence="7">
    <location>
        <begin position="271"/>
        <end position="300"/>
    </location>
</feature>
<dbReference type="OrthoDB" id="444631at2759"/>
<dbReference type="PANTHER" id="PTHR33048:SF158">
    <property type="entry name" value="MEMBRANE PROTEIN PTH11-LIKE, PUTATIVE-RELATED"/>
    <property type="match status" value="1"/>
</dbReference>
<dbReference type="EMBL" id="ML987198">
    <property type="protein sequence ID" value="KAF2246638.1"/>
    <property type="molecule type" value="Genomic_DNA"/>
</dbReference>
<gene>
    <name evidence="9" type="ORF">BU26DRAFT_606856</name>
</gene>
<protein>
    <recommendedName>
        <fullName evidence="8">Rhodopsin domain-containing protein</fullName>
    </recommendedName>
</protein>
<feature type="transmembrane region" description="Helical" evidence="7">
    <location>
        <begin position="159"/>
        <end position="181"/>
    </location>
</feature>
<dbReference type="AlphaFoldDB" id="A0A6A6I980"/>
<evidence type="ECO:0000256" key="7">
    <source>
        <dbReference type="SAM" id="Phobius"/>
    </source>
</evidence>
<keyword evidence="4 7" id="KW-0472">Membrane</keyword>
<dbReference type="InterPro" id="IPR052337">
    <property type="entry name" value="SAT4-like"/>
</dbReference>
<feature type="transmembrane region" description="Helical" evidence="7">
    <location>
        <begin position="201"/>
        <end position="225"/>
    </location>
</feature>
<dbReference type="Proteomes" id="UP000800094">
    <property type="component" value="Unassembled WGS sequence"/>
</dbReference>
<comment type="subcellular location">
    <subcellularLocation>
        <location evidence="1">Membrane</location>
        <topology evidence="1">Multi-pass membrane protein</topology>
    </subcellularLocation>
</comment>
<evidence type="ECO:0000313" key="9">
    <source>
        <dbReference type="EMBL" id="KAF2246638.1"/>
    </source>
</evidence>
<feature type="transmembrane region" description="Helical" evidence="7">
    <location>
        <begin position="237"/>
        <end position="259"/>
    </location>
</feature>
<evidence type="ECO:0000256" key="1">
    <source>
        <dbReference type="ARBA" id="ARBA00004141"/>
    </source>
</evidence>
<feature type="transmembrane region" description="Helical" evidence="7">
    <location>
        <begin position="43"/>
        <end position="63"/>
    </location>
</feature>
<feature type="region of interest" description="Disordered" evidence="6">
    <location>
        <begin position="1"/>
        <end position="23"/>
    </location>
</feature>
<proteinExistence type="inferred from homology"/>
<sequence>MASASQDITPEDPAMLASTPTIPPPNGTIPNFVDPYTEAPTQIIVTSVILGLVIVFFCNRAYVKLWLMKKLSWDDATILVAMLGSLAYYVSCTWGAKRGGFGRHQWDISGLQATKLDLLVPGWLIAVLTPLTFLFLKTTFFILYLSLFNQLRWARLCSWLGLVVTALTYAILTACVFALATPRRDETWFAHQMSDAGKRTFQLLVPQSVIGLVIDLYILLIPIIGVSGLTLSLKRKIGVMLIFLSGTMACACSACSIYYRFVLARSNDTTYAIIPVTISTLCEMFVGVICACMPSAAYAARQKNSMYQKIVTTMTNLKTSWTASKNTYDSHPHSPVTETRPAPDVLKSTDRKYAHYFSLDELTTTASITDQKSSVGNNDSLRSESIV</sequence>
<keyword evidence="10" id="KW-1185">Reference proteome</keyword>
<keyword evidence="2 7" id="KW-0812">Transmembrane</keyword>
<name>A0A6A6I980_9PLEO</name>
<evidence type="ECO:0000256" key="2">
    <source>
        <dbReference type="ARBA" id="ARBA00022692"/>
    </source>
</evidence>
<evidence type="ECO:0000256" key="3">
    <source>
        <dbReference type="ARBA" id="ARBA00022989"/>
    </source>
</evidence>
<dbReference type="InterPro" id="IPR049326">
    <property type="entry name" value="Rhodopsin_dom_fungi"/>
</dbReference>
<keyword evidence="3 7" id="KW-1133">Transmembrane helix</keyword>
<evidence type="ECO:0000256" key="5">
    <source>
        <dbReference type="ARBA" id="ARBA00038359"/>
    </source>
</evidence>
<dbReference type="GO" id="GO:0016020">
    <property type="term" value="C:membrane"/>
    <property type="evidence" value="ECO:0007669"/>
    <property type="project" value="UniProtKB-SubCell"/>
</dbReference>
<evidence type="ECO:0000256" key="6">
    <source>
        <dbReference type="SAM" id="MobiDB-lite"/>
    </source>
</evidence>
<feature type="transmembrane region" description="Helical" evidence="7">
    <location>
        <begin position="75"/>
        <end position="96"/>
    </location>
</feature>
<evidence type="ECO:0000313" key="10">
    <source>
        <dbReference type="Proteomes" id="UP000800094"/>
    </source>
</evidence>
<evidence type="ECO:0000259" key="8">
    <source>
        <dbReference type="Pfam" id="PF20684"/>
    </source>
</evidence>
<feature type="transmembrane region" description="Helical" evidence="7">
    <location>
        <begin position="123"/>
        <end position="147"/>
    </location>
</feature>
<accession>A0A6A6I980</accession>
<dbReference type="GeneID" id="54589030"/>
<feature type="domain" description="Rhodopsin" evidence="8">
    <location>
        <begin position="60"/>
        <end position="297"/>
    </location>
</feature>
<reference evidence="9" key="1">
    <citation type="journal article" date="2020" name="Stud. Mycol.">
        <title>101 Dothideomycetes genomes: a test case for predicting lifestyles and emergence of pathogens.</title>
        <authorList>
            <person name="Haridas S."/>
            <person name="Albert R."/>
            <person name="Binder M."/>
            <person name="Bloem J."/>
            <person name="Labutti K."/>
            <person name="Salamov A."/>
            <person name="Andreopoulos B."/>
            <person name="Baker S."/>
            <person name="Barry K."/>
            <person name="Bills G."/>
            <person name="Bluhm B."/>
            <person name="Cannon C."/>
            <person name="Castanera R."/>
            <person name="Culley D."/>
            <person name="Daum C."/>
            <person name="Ezra D."/>
            <person name="Gonzalez J."/>
            <person name="Henrissat B."/>
            <person name="Kuo A."/>
            <person name="Liang C."/>
            <person name="Lipzen A."/>
            <person name="Lutzoni F."/>
            <person name="Magnuson J."/>
            <person name="Mondo S."/>
            <person name="Nolan M."/>
            <person name="Ohm R."/>
            <person name="Pangilinan J."/>
            <person name="Park H.-J."/>
            <person name="Ramirez L."/>
            <person name="Alfaro M."/>
            <person name="Sun H."/>
            <person name="Tritt A."/>
            <person name="Yoshinaga Y."/>
            <person name="Zwiers L.-H."/>
            <person name="Turgeon B."/>
            <person name="Goodwin S."/>
            <person name="Spatafora J."/>
            <person name="Crous P."/>
            <person name="Grigoriev I."/>
        </authorList>
    </citation>
    <scope>NUCLEOTIDE SEQUENCE</scope>
    <source>
        <strain evidence="9">CBS 122368</strain>
    </source>
</reference>